<dbReference type="HOGENOM" id="CLU_012397_1_0_4"/>
<feature type="transmembrane region" description="Helical" evidence="1">
    <location>
        <begin position="20"/>
        <end position="50"/>
    </location>
</feature>
<dbReference type="Proteomes" id="UP000008332">
    <property type="component" value="Chromosome"/>
</dbReference>
<evidence type="ECO:0000313" key="3">
    <source>
        <dbReference type="EMBL" id="ABD70248.1"/>
    </source>
</evidence>
<dbReference type="InterPro" id="IPR021878">
    <property type="entry name" value="TgpA_N"/>
</dbReference>
<name>Q21VF5_ALBFT</name>
<keyword evidence="4" id="KW-1185">Reference proteome</keyword>
<dbReference type="AlphaFoldDB" id="Q21VF5"/>
<feature type="transmembrane region" description="Helical" evidence="1">
    <location>
        <begin position="563"/>
        <end position="584"/>
    </location>
</feature>
<dbReference type="InterPro" id="IPR002931">
    <property type="entry name" value="Transglutaminase-like"/>
</dbReference>
<feature type="transmembrane region" description="Helical" evidence="1">
    <location>
        <begin position="165"/>
        <end position="187"/>
    </location>
</feature>
<dbReference type="PANTHER" id="PTHR42736">
    <property type="entry name" value="PROTEIN-GLUTAMINE GAMMA-GLUTAMYLTRANSFERASE"/>
    <property type="match status" value="1"/>
</dbReference>
<feature type="domain" description="Transglutaminase-like" evidence="2">
    <location>
        <begin position="416"/>
        <end position="487"/>
    </location>
</feature>
<dbReference type="KEGG" id="rfr:Rfer_2531"/>
<sequence length="673" mass="75231">MLNLLHHLRQLPRDSRDTLFLLGVIAWVVLPQVSHLPLWCSLLSGAVMLWRGWLAVTLRPLPARWWLWLLLVLTVGATLFTHKTLLGRDAGLTLIVVLLALKTLELRARRDAFVVFFLSFFMMLSNFFFSQSLLTAGAMLIALLGLLTALVNAHMPVGKPPLLQAARIAGSMTLLGAPIMVLLFLLFPRLAPLWGVPSDAMSGRSGLSATMQVGTIASLALDDSIAMRIRFEGAPPRQSDLYFRGPVLSSFDGRSWQPLRSGLPARMRPLPNLQVQGAPINYQVTLEPNQRPWLLLLDATPNAPLLTGFEARMTPELQWLVERPITDLLRYTARSYPDFSHGPLRPVAGLQDYLELPFGFNPRTLQLAAELRRDPRYAADDGTQLIAAVLERLRSGGYVYTLDPGAYGRDSADEFWFDRKEGFCEHIASSFVILLRALKLPARVVTGYQGGEQNPVDGFWTVRQSDAHAWAEVWLNGRGWVRVDPTAAVAPGRVGSLQRLQAPRGVITEALLGNVNPALALNLRAVWDAVNNRWNQSVLNYTQRKQLNLLKNLGFESPSWEDLIYLLIGIVVLASLGGAAWTLWDRLRQDPWLRLLAQAAKRLQKAGVQLAPNSPPRRMAEQLSAQLGPEHPAARRIGDWLLRLEALRYAPPAARRSRLATLQHEFKRLHWPT</sequence>
<feature type="transmembrane region" description="Helical" evidence="1">
    <location>
        <begin position="62"/>
        <end position="80"/>
    </location>
</feature>
<protein>
    <submittedName>
        <fullName evidence="3">Transglutaminase-like</fullName>
    </submittedName>
</protein>
<evidence type="ECO:0000256" key="1">
    <source>
        <dbReference type="SAM" id="Phobius"/>
    </source>
</evidence>
<dbReference type="Gene3D" id="3.10.620.30">
    <property type="match status" value="1"/>
</dbReference>
<organism evidence="3 4">
    <name type="scientific">Albidiferax ferrireducens (strain ATCC BAA-621 / DSM 15236 / T118)</name>
    <name type="common">Rhodoferax ferrireducens</name>
    <dbReference type="NCBI Taxonomy" id="338969"/>
    <lineage>
        <taxon>Bacteria</taxon>
        <taxon>Pseudomonadati</taxon>
        <taxon>Pseudomonadota</taxon>
        <taxon>Betaproteobacteria</taxon>
        <taxon>Burkholderiales</taxon>
        <taxon>Comamonadaceae</taxon>
        <taxon>Rhodoferax</taxon>
    </lineage>
</organism>
<keyword evidence="1" id="KW-1133">Transmembrane helix</keyword>
<dbReference type="EMBL" id="CP000267">
    <property type="protein sequence ID" value="ABD70248.1"/>
    <property type="molecule type" value="Genomic_DNA"/>
</dbReference>
<keyword evidence="1" id="KW-0472">Membrane</keyword>
<dbReference type="SUPFAM" id="SSF54001">
    <property type="entry name" value="Cysteine proteinases"/>
    <property type="match status" value="1"/>
</dbReference>
<feature type="transmembrane region" description="Helical" evidence="1">
    <location>
        <begin position="135"/>
        <end position="153"/>
    </location>
</feature>
<dbReference type="Pfam" id="PF11992">
    <property type="entry name" value="TgpA_N"/>
    <property type="match status" value="1"/>
</dbReference>
<evidence type="ECO:0000259" key="2">
    <source>
        <dbReference type="SMART" id="SM00460"/>
    </source>
</evidence>
<reference evidence="4" key="1">
    <citation type="submission" date="2006-02" db="EMBL/GenBank/DDBJ databases">
        <title>Complete sequence of chromosome of Rhodoferax ferrireducens DSM 15236.</title>
        <authorList>
            <person name="Copeland A."/>
            <person name="Lucas S."/>
            <person name="Lapidus A."/>
            <person name="Barry K."/>
            <person name="Detter J.C."/>
            <person name="Glavina del Rio T."/>
            <person name="Hammon N."/>
            <person name="Israni S."/>
            <person name="Pitluck S."/>
            <person name="Brettin T."/>
            <person name="Bruce D."/>
            <person name="Han C."/>
            <person name="Tapia R."/>
            <person name="Gilna P."/>
            <person name="Kiss H."/>
            <person name="Schmutz J."/>
            <person name="Larimer F."/>
            <person name="Land M."/>
            <person name="Kyrpides N."/>
            <person name="Ivanova N."/>
            <person name="Richardson P."/>
        </authorList>
    </citation>
    <scope>NUCLEOTIDE SEQUENCE [LARGE SCALE GENOMIC DNA]</scope>
    <source>
        <strain evidence="4">ATCC BAA-621 / DSM 15236 / T118</strain>
    </source>
</reference>
<dbReference type="PANTHER" id="PTHR42736:SF1">
    <property type="entry name" value="PROTEIN-GLUTAMINE GAMMA-GLUTAMYLTRANSFERASE"/>
    <property type="match status" value="1"/>
</dbReference>
<dbReference type="RefSeq" id="WP_011464816.1">
    <property type="nucleotide sequence ID" value="NC_007908.1"/>
</dbReference>
<accession>Q21VF5</accession>
<dbReference type="InterPro" id="IPR038765">
    <property type="entry name" value="Papain-like_cys_pep_sf"/>
</dbReference>
<dbReference type="eggNOG" id="COG1305">
    <property type="taxonomic scope" value="Bacteria"/>
</dbReference>
<dbReference type="SMART" id="SM00460">
    <property type="entry name" value="TGc"/>
    <property type="match status" value="1"/>
</dbReference>
<proteinExistence type="predicted"/>
<evidence type="ECO:0000313" key="4">
    <source>
        <dbReference type="Proteomes" id="UP000008332"/>
    </source>
</evidence>
<keyword evidence="1" id="KW-0812">Transmembrane</keyword>
<dbReference type="STRING" id="338969.Rfer_2531"/>
<dbReference type="Pfam" id="PF01841">
    <property type="entry name" value="Transglut_core"/>
    <property type="match status" value="1"/>
</dbReference>
<dbReference type="InterPro" id="IPR052901">
    <property type="entry name" value="Bact_TGase-like"/>
</dbReference>
<gene>
    <name evidence="3" type="ordered locus">Rfer_2531</name>
</gene>
<dbReference type="OrthoDB" id="9804872at2"/>
<feature type="transmembrane region" description="Helical" evidence="1">
    <location>
        <begin position="111"/>
        <end position="129"/>
    </location>
</feature>